<dbReference type="Proteomes" id="UP000597444">
    <property type="component" value="Unassembled WGS sequence"/>
</dbReference>
<sequence>MNNEQQDAIFRITARYVAEVQAGHEPVLSEYIARYPQYADSIADFVAYYHGFEATIPIASNVHTLLSPFSQVDLPCSDAQMHVEPLSTTTVTTLLATEQQHFTLSELARKLDLSVDIVALLEQRAIDPATLPFELYRRIALALHQPISSIQAYLSRTPQRSRPAREKQPLMKVAEKPAYYHVSGEQTSLEQSFRHIVAESLWLSPEQREAWEAILTLENL</sequence>
<accession>A0A8J3IJ70</accession>
<evidence type="ECO:0000313" key="1">
    <source>
        <dbReference type="EMBL" id="GHO91156.1"/>
    </source>
</evidence>
<reference evidence="1" key="1">
    <citation type="submission" date="2020-10" db="EMBL/GenBank/DDBJ databases">
        <title>Taxonomic study of unclassified bacteria belonging to the class Ktedonobacteria.</title>
        <authorList>
            <person name="Yabe S."/>
            <person name="Wang C.M."/>
            <person name="Zheng Y."/>
            <person name="Sakai Y."/>
            <person name="Cavaletti L."/>
            <person name="Monciardini P."/>
            <person name="Donadio S."/>
        </authorList>
    </citation>
    <scope>NUCLEOTIDE SEQUENCE</scope>
    <source>
        <strain evidence="1">ID150040</strain>
    </source>
</reference>
<dbReference type="RefSeq" id="WP_220202072.1">
    <property type="nucleotide sequence ID" value="NZ_BNJK01000001.1"/>
</dbReference>
<gene>
    <name evidence="1" type="ORF">KSF_012040</name>
</gene>
<proteinExistence type="predicted"/>
<dbReference type="AlphaFoldDB" id="A0A8J3IJ70"/>
<comment type="caution">
    <text evidence="1">The sequence shown here is derived from an EMBL/GenBank/DDBJ whole genome shotgun (WGS) entry which is preliminary data.</text>
</comment>
<keyword evidence="2" id="KW-1185">Reference proteome</keyword>
<protein>
    <submittedName>
        <fullName evidence="1">Uncharacterized protein</fullName>
    </submittedName>
</protein>
<evidence type="ECO:0000313" key="2">
    <source>
        <dbReference type="Proteomes" id="UP000597444"/>
    </source>
</evidence>
<dbReference type="EMBL" id="BNJK01000001">
    <property type="protein sequence ID" value="GHO91156.1"/>
    <property type="molecule type" value="Genomic_DNA"/>
</dbReference>
<name>A0A8J3IJ70_9CHLR</name>
<organism evidence="1 2">
    <name type="scientific">Reticulibacter mediterranei</name>
    <dbReference type="NCBI Taxonomy" id="2778369"/>
    <lineage>
        <taxon>Bacteria</taxon>
        <taxon>Bacillati</taxon>
        <taxon>Chloroflexota</taxon>
        <taxon>Ktedonobacteria</taxon>
        <taxon>Ktedonobacterales</taxon>
        <taxon>Reticulibacteraceae</taxon>
        <taxon>Reticulibacter</taxon>
    </lineage>
</organism>